<dbReference type="GeneID" id="19191615"/>
<gene>
    <name evidence="9" type="ORF">A1O5_06908</name>
</gene>
<dbReference type="OrthoDB" id="6730379at2759"/>
<dbReference type="InterPro" id="IPR036259">
    <property type="entry name" value="MFS_trans_sf"/>
</dbReference>
<protein>
    <recommendedName>
        <fullName evidence="8">Major facilitator superfamily (MFS) profile domain-containing protein</fullName>
    </recommendedName>
</protein>
<dbReference type="HOGENOM" id="CLU_001265_0_5_1"/>
<evidence type="ECO:0000259" key="8">
    <source>
        <dbReference type="PROSITE" id="PS50850"/>
    </source>
</evidence>
<feature type="transmembrane region" description="Helical" evidence="7">
    <location>
        <begin position="167"/>
        <end position="187"/>
    </location>
</feature>
<evidence type="ECO:0000256" key="5">
    <source>
        <dbReference type="ARBA" id="ARBA00023136"/>
    </source>
</evidence>
<feature type="transmembrane region" description="Helical" evidence="7">
    <location>
        <begin position="199"/>
        <end position="218"/>
    </location>
</feature>
<dbReference type="GO" id="GO:0016020">
    <property type="term" value="C:membrane"/>
    <property type="evidence" value="ECO:0007669"/>
    <property type="project" value="UniProtKB-SubCell"/>
</dbReference>
<sequence length="514" mass="57593">MATGDDKPHEIVQEERIPSPTPQETGLEKVISVDTVHNDEAMKVITRYTGPQTWEPEEEKKLRRKLDRRLLPILCVTYALQYYDKGMVHPSCAIFGLREDLQLTGNRYSMAAAIFFLGFLGGAYPASQLAQRYPVERVAGWLVFAWGVCFALTPACHNWQGLYAQRFFLGFLEAGVSPIFMLIIGQFYKKDEQALMMGVWYSASSFISFVGFPINWGLGHIKGSLSPWRYMYIVGGIITTLWAFVILFFLPPDPIRAKGLTERQRYIALARLRINNAGVRNLHFKKQHLFELLRDEKFWLIFAMGYLSMVAAGVVNAFLPIVVVVGFKLDVFRALLILSPGGVVVGVAILASTYAAYKVPKSRCYIICGSQLVTVVSACLLWKLPLSALGGLLFCCYIFPGFTCGWGVIMGLSIANTAGYTKRVVSSSGIYLGYCLGQFTGPLLFKDQDAPRYVPGFQAVVATAAAAAVLSLIYRFVCVWDNKRRDKAGIVEAFEHAYEDDLTDRMNPQFRYIY</sequence>
<evidence type="ECO:0000256" key="1">
    <source>
        <dbReference type="ARBA" id="ARBA00004141"/>
    </source>
</evidence>
<feature type="domain" description="Major facilitator superfamily (MFS) profile" evidence="8">
    <location>
        <begin position="70"/>
        <end position="483"/>
    </location>
</feature>
<evidence type="ECO:0000256" key="3">
    <source>
        <dbReference type="ARBA" id="ARBA00022692"/>
    </source>
</evidence>
<feature type="transmembrane region" description="Helical" evidence="7">
    <location>
        <begin position="424"/>
        <end position="445"/>
    </location>
</feature>
<dbReference type="PANTHER" id="PTHR43791">
    <property type="entry name" value="PERMEASE-RELATED"/>
    <property type="match status" value="1"/>
</dbReference>
<dbReference type="EMBL" id="AMGX01000010">
    <property type="protein sequence ID" value="EXJ69836.1"/>
    <property type="molecule type" value="Genomic_DNA"/>
</dbReference>
<keyword evidence="5 7" id="KW-0472">Membrane</keyword>
<keyword evidence="3 7" id="KW-0812">Transmembrane</keyword>
<feature type="transmembrane region" description="Helical" evidence="7">
    <location>
        <begin position="457"/>
        <end position="477"/>
    </location>
</feature>
<dbReference type="GO" id="GO:0022857">
    <property type="term" value="F:transmembrane transporter activity"/>
    <property type="evidence" value="ECO:0007669"/>
    <property type="project" value="InterPro"/>
</dbReference>
<accession>W9WYW2</accession>
<dbReference type="SUPFAM" id="SSF103473">
    <property type="entry name" value="MFS general substrate transporter"/>
    <property type="match status" value="1"/>
</dbReference>
<feature type="transmembrane region" description="Helical" evidence="7">
    <location>
        <begin position="230"/>
        <end position="250"/>
    </location>
</feature>
<dbReference type="InterPro" id="IPR020846">
    <property type="entry name" value="MFS_dom"/>
</dbReference>
<comment type="subcellular location">
    <subcellularLocation>
        <location evidence="1">Membrane</location>
        <topology evidence="1">Multi-pass membrane protein</topology>
    </subcellularLocation>
</comment>
<dbReference type="RefSeq" id="XP_007745688.1">
    <property type="nucleotide sequence ID" value="XM_007747498.1"/>
</dbReference>
<evidence type="ECO:0000256" key="7">
    <source>
        <dbReference type="SAM" id="Phobius"/>
    </source>
</evidence>
<feature type="transmembrane region" description="Helical" evidence="7">
    <location>
        <begin position="331"/>
        <end position="357"/>
    </location>
</feature>
<keyword evidence="4 7" id="KW-1133">Transmembrane helix</keyword>
<name>W9WYW2_9EURO</name>
<evidence type="ECO:0000256" key="2">
    <source>
        <dbReference type="ARBA" id="ARBA00022448"/>
    </source>
</evidence>
<feature type="transmembrane region" description="Helical" evidence="7">
    <location>
        <begin position="390"/>
        <end position="412"/>
    </location>
</feature>
<dbReference type="Proteomes" id="UP000019471">
    <property type="component" value="Unassembled WGS sequence"/>
</dbReference>
<comment type="caution">
    <text evidence="9">The sequence shown here is derived from an EMBL/GenBank/DDBJ whole genome shotgun (WGS) entry which is preliminary data.</text>
</comment>
<reference evidence="9 10" key="1">
    <citation type="submission" date="2013-03" db="EMBL/GenBank/DDBJ databases">
        <title>The Genome Sequence of Cladophialophora psammophila CBS 110553.</title>
        <authorList>
            <consortium name="The Broad Institute Genomics Platform"/>
            <person name="Cuomo C."/>
            <person name="de Hoog S."/>
            <person name="Gorbushina A."/>
            <person name="Walker B."/>
            <person name="Young S.K."/>
            <person name="Zeng Q."/>
            <person name="Gargeya S."/>
            <person name="Fitzgerald M."/>
            <person name="Haas B."/>
            <person name="Abouelleil A."/>
            <person name="Allen A.W."/>
            <person name="Alvarado L."/>
            <person name="Arachchi H.M."/>
            <person name="Berlin A.M."/>
            <person name="Chapman S.B."/>
            <person name="Gainer-Dewar J."/>
            <person name="Goldberg J."/>
            <person name="Griggs A."/>
            <person name="Gujja S."/>
            <person name="Hansen M."/>
            <person name="Howarth C."/>
            <person name="Imamovic A."/>
            <person name="Ireland A."/>
            <person name="Larimer J."/>
            <person name="McCowan C."/>
            <person name="Murphy C."/>
            <person name="Pearson M."/>
            <person name="Poon T.W."/>
            <person name="Priest M."/>
            <person name="Roberts A."/>
            <person name="Saif S."/>
            <person name="Shea T."/>
            <person name="Sisk P."/>
            <person name="Sykes S."/>
            <person name="Wortman J."/>
            <person name="Nusbaum C."/>
            <person name="Birren B."/>
        </authorList>
    </citation>
    <scope>NUCLEOTIDE SEQUENCE [LARGE SCALE GENOMIC DNA]</scope>
    <source>
        <strain evidence="9 10">CBS 110553</strain>
    </source>
</reference>
<dbReference type="Pfam" id="PF07690">
    <property type="entry name" value="MFS_1"/>
    <property type="match status" value="1"/>
</dbReference>
<organism evidence="9 10">
    <name type="scientific">Cladophialophora psammophila CBS 110553</name>
    <dbReference type="NCBI Taxonomy" id="1182543"/>
    <lineage>
        <taxon>Eukaryota</taxon>
        <taxon>Fungi</taxon>
        <taxon>Dikarya</taxon>
        <taxon>Ascomycota</taxon>
        <taxon>Pezizomycotina</taxon>
        <taxon>Eurotiomycetes</taxon>
        <taxon>Chaetothyriomycetidae</taxon>
        <taxon>Chaetothyriales</taxon>
        <taxon>Herpotrichiellaceae</taxon>
        <taxon>Cladophialophora</taxon>
    </lineage>
</organism>
<dbReference type="InterPro" id="IPR011701">
    <property type="entry name" value="MFS"/>
</dbReference>
<dbReference type="Gene3D" id="1.20.1250.20">
    <property type="entry name" value="MFS general substrate transporter like domains"/>
    <property type="match status" value="2"/>
</dbReference>
<keyword evidence="10" id="KW-1185">Reference proteome</keyword>
<evidence type="ECO:0000256" key="6">
    <source>
        <dbReference type="SAM" id="MobiDB-lite"/>
    </source>
</evidence>
<dbReference type="AlphaFoldDB" id="W9WYW2"/>
<proteinExistence type="predicted"/>
<feature type="compositionally biased region" description="Basic and acidic residues" evidence="6">
    <location>
        <begin position="1"/>
        <end position="17"/>
    </location>
</feature>
<feature type="transmembrane region" description="Helical" evidence="7">
    <location>
        <begin position="298"/>
        <end position="325"/>
    </location>
</feature>
<dbReference type="eggNOG" id="KOG2533">
    <property type="taxonomic scope" value="Eukaryota"/>
</dbReference>
<evidence type="ECO:0000313" key="10">
    <source>
        <dbReference type="Proteomes" id="UP000019471"/>
    </source>
</evidence>
<keyword evidence="2" id="KW-0813">Transport</keyword>
<feature type="transmembrane region" description="Helical" evidence="7">
    <location>
        <begin position="108"/>
        <end position="126"/>
    </location>
</feature>
<feature type="region of interest" description="Disordered" evidence="6">
    <location>
        <begin position="1"/>
        <end position="26"/>
    </location>
</feature>
<evidence type="ECO:0000313" key="9">
    <source>
        <dbReference type="EMBL" id="EXJ69836.1"/>
    </source>
</evidence>
<dbReference type="PROSITE" id="PS50850">
    <property type="entry name" value="MFS"/>
    <property type="match status" value="1"/>
</dbReference>
<evidence type="ECO:0000256" key="4">
    <source>
        <dbReference type="ARBA" id="ARBA00022989"/>
    </source>
</evidence>
<feature type="transmembrane region" description="Helical" evidence="7">
    <location>
        <begin position="138"/>
        <end position="155"/>
    </location>
</feature>
<dbReference type="PANTHER" id="PTHR43791:SF35">
    <property type="entry name" value="MAJOR FACILITATOR SUPERFAMILY (MFS) PROFILE DOMAIN-CONTAINING PROTEIN"/>
    <property type="match status" value="1"/>
</dbReference>